<evidence type="ECO:0000313" key="3">
    <source>
        <dbReference type="EMBL" id="CAF0728241.1"/>
    </source>
</evidence>
<dbReference type="InterPro" id="IPR024811">
    <property type="entry name" value="ASX/ASX-like"/>
</dbReference>
<proteinExistence type="predicted"/>
<comment type="caution">
    <text evidence="3">The sequence shown here is derived from an EMBL/GenBank/DDBJ whole genome shotgun (WGS) entry which is preliminary data.</text>
</comment>
<protein>
    <recommendedName>
        <fullName evidence="2">Protein ASX-like PHD domain-containing protein</fullName>
    </recommendedName>
</protein>
<feature type="compositionally biased region" description="Basic and acidic residues" evidence="1">
    <location>
        <begin position="1"/>
        <end position="12"/>
    </location>
</feature>
<evidence type="ECO:0000256" key="1">
    <source>
        <dbReference type="SAM" id="MobiDB-lite"/>
    </source>
</evidence>
<dbReference type="GO" id="GO:0009887">
    <property type="term" value="P:animal organ morphogenesis"/>
    <property type="evidence" value="ECO:0007669"/>
    <property type="project" value="TreeGrafter"/>
</dbReference>
<dbReference type="AlphaFoldDB" id="A0A813MRK4"/>
<name>A0A813MRK4_9BILA</name>
<gene>
    <name evidence="4" type="ORF">JXQ802_LOCUS6685</name>
    <name evidence="3" type="ORF">PYM288_LOCUS751</name>
</gene>
<dbReference type="Pfam" id="PF13922">
    <property type="entry name" value="PHD_3"/>
    <property type="match status" value="1"/>
</dbReference>
<dbReference type="Proteomes" id="UP000663870">
    <property type="component" value="Unassembled WGS sequence"/>
</dbReference>
<dbReference type="GO" id="GO:0003677">
    <property type="term" value="F:DNA binding"/>
    <property type="evidence" value="ECO:0007669"/>
    <property type="project" value="InterPro"/>
</dbReference>
<feature type="region of interest" description="Disordered" evidence="1">
    <location>
        <begin position="340"/>
        <end position="359"/>
    </location>
</feature>
<feature type="compositionally biased region" description="Low complexity" evidence="1">
    <location>
        <begin position="13"/>
        <end position="26"/>
    </location>
</feature>
<feature type="compositionally biased region" description="Polar residues" evidence="1">
    <location>
        <begin position="27"/>
        <end position="43"/>
    </location>
</feature>
<reference evidence="3" key="1">
    <citation type="submission" date="2021-02" db="EMBL/GenBank/DDBJ databases">
        <authorList>
            <person name="Nowell W R."/>
        </authorList>
    </citation>
    <scope>NUCLEOTIDE SEQUENCE</scope>
</reference>
<evidence type="ECO:0000259" key="2">
    <source>
        <dbReference type="Pfam" id="PF13922"/>
    </source>
</evidence>
<dbReference type="Proteomes" id="UP000663854">
    <property type="component" value="Unassembled WGS sequence"/>
</dbReference>
<dbReference type="EMBL" id="CAJNOL010000106">
    <property type="protein sequence ID" value="CAF0850863.1"/>
    <property type="molecule type" value="Genomic_DNA"/>
</dbReference>
<feature type="region of interest" description="Disordered" evidence="1">
    <location>
        <begin position="412"/>
        <end position="446"/>
    </location>
</feature>
<organism evidence="3 5">
    <name type="scientific">Rotaria sordida</name>
    <dbReference type="NCBI Taxonomy" id="392033"/>
    <lineage>
        <taxon>Eukaryota</taxon>
        <taxon>Metazoa</taxon>
        <taxon>Spiralia</taxon>
        <taxon>Gnathifera</taxon>
        <taxon>Rotifera</taxon>
        <taxon>Eurotatoria</taxon>
        <taxon>Bdelloidea</taxon>
        <taxon>Philodinida</taxon>
        <taxon>Philodinidae</taxon>
        <taxon>Rotaria</taxon>
    </lineage>
</organism>
<dbReference type="EMBL" id="CAJNOH010000003">
    <property type="protein sequence ID" value="CAF0728241.1"/>
    <property type="molecule type" value="Genomic_DNA"/>
</dbReference>
<evidence type="ECO:0000313" key="5">
    <source>
        <dbReference type="Proteomes" id="UP000663854"/>
    </source>
</evidence>
<dbReference type="GO" id="GO:0045944">
    <property type="term" value="P:positive regulation of transcription by RNA polymerase II"/>
    <property type="evidence" value="ECO:0007669"/>
    <property type="project" value="TreeGrafter"/>
</dbReference>
<dbReference type="PANTHER" id="PTHR13578">
    <property type="entry name" value="ADDITIONAL SEX COMBS LIKE PROTEIN ASXL"/>
    <property type="match status" value="1"/>
</dbReference>
<accession>A0A813MRK4</accession>
<evidence type="ECO:0000313" key="4">
    <source>
        <dbReference type="EMBL" id="CAF0850863.1"/>
    </source>
</evidence>
<feature type="domain" description="Protein ASX-like PHD" evidence="2">
    <location>
        <begin position="645"/>
        <end position="686"/>
    </location>
</feature>
<dbReference type="PANTHER" id="PTHR13578:SF20">
    <property type="entry name" value="POLYCOMB PROTEIN ASX"/>
    <property type="match status" value="1"/>
</dbReference>
<sequence length="690" mass="76212">MKVIKRNSEDRSSSTISQTNSSSNSIDTQKSPSFDDINNYNQDKSNKKIVSPSYEMQINENEHNNNNNNNKIEIPTKPIQAIQQTRTLAQIREQLALKRKASASAASNSITITTNNLPPSPIVNTIKTEPIIQNETIDQTIRPLPSINNSTIATKIQQIEYSTSNTILPSSVFTNQPSNDSLLRNNNTNHNNNSVTQFLFDDFPETLDQFTASMLDNINESTINHSNSQSNQQEKQQAILNTQIIVDFDSILQELKSVGQAHQSEQETTMIIENITSNIKQESQNDSQNQLINSNETISPLKYQSTSDDFLAFLSSDPTASLPSINTMMLSTISTPTITTSPIHTSKKKGTKSNNISPKIKKEPSTIIKSKAIKKTKKDILDSESLQQILIKSNGEFVEPMHIVLASPIKHQPSTTSYSPIAPATLKKSNNNNNNNNNNNDTSSSWITTNISQTTKNAQALALKAVARNQVAKINLQQQQQQQAMDTSNYDPSLSRPTLLVARTDSSSTTNTQQQTLQARLNAFVVNVPSQQSAKLIPTSTTTTLTPQQQVFLQQIIRRDSPSVTTTAATISESTTTSIGNLVQQHQQAVSTTVRVPTTTPTTTTTFIQQQQQQIPIRTIPQLSNGNDSTRKQQLFESLSLSLANNRTMNYKCTCECKPLIACKKCGAYCHDDCIGQTKLCGNCLVMTPC</sequence>
<dbReference type="GO" id="GO:0035517">
    <property type="term" value="C:PR-DUB complex"/>
    <property type="evidence" value="ECO:0007669"/>
    <property type="project" value="TreeGrafter"/>
</dbReference>
<keyword evidence="6" id="KW-1185">Reference proteome</keyword>
<feature type="region of interest" description="Disordered" evidence="1">
    <location>
        <begin position="1"/>
        <end position="46"/>
    </location>
</feature>
<dbReference type="InterPro" id="IPR026905">
    <property type="entry name" value="ASX-like_PHD"/>
</dbReference>
<dbReference type="GO" id="GO:0003682">
    <property type="term" value="F:chromatin binding"/>
    <property type="evidence" value="ECO:0007669"/>
    <property type="project" value="TreeGrafter"/>
</dbReference>
<evidence type="ECO:0000313" key="6">
    <source>
        <dbReference type="Proteomes" id="UP000663870"/>
    </source>
</evidence>
<feature type="compositionally biased region" description="Low complexity" evidence="1">
    <location>
        <begin position="430"/>
        <end position="440"/>
    </location>
</feature>